<evidence type="ECO:0000313" key="2">
    <source>
        <dbReference type="Proteomes" id="UP001732700"/>
    </source>
</evidence>
<keyword evidence="2" id="KW-1185">Reference proteome</keyword>
<name>A0ACD5X8W2_AVESA</name>
<organism evidence="1 2">
    <name type="scientific">Avena sativa</name>
    <name type="common">Oat</name>
    <dbReference type="NCBI Taxonomy" id="4498"/>
    <lineage>
        <taxon>Eukaryota</taxon>
        <taxon>Viridiplantae</taxon>
        <taxon>Streptophyta</taxon>
        <taxon>Embryophyta</taxon>
        <taxon>Tracheophyta</taxon>
        <taxon>Spermatophyta</taxon>
        <taxon>Magnoliopsida</taxon>
        <taxon>Liliopsida</taxon>
        <taxon>Poales</taxon>
        <taxon>Poaceae</taxon>
        <taxon>BOP clade</taxon>
        <taxon>Pooideae</taxon>
        <taxon>Poodae</taxon>
        <taxon>Poeae</taxon>
        <taxon>Poeae Chloroplast Group 1 (Aveneae type)</taxon>
        <taxon>Aveninae</taxon>
        <taxon>Avena</taxon>
    </lineage>
</organism>
<evidence type="ECO:0000313" key="1">
    <source>
        <dbReference type="EnsemblPlants" id="AVESA.00010b.r2.4DG0773640.1.CDS.1"/>
    </source>
</evidence>
<sequence>MSLINRCSRLFAAGSPKSFTCVRSFIQTKNSLPQLSTRIPAMAEHAQAFRSPLMCLFLYLILLSSPRWATSMYVDAADERGTFSGGQARRILPGGRMMPESLSVPSRNSSNSSGAGAAFCRLLSLQILDLSNNQLTGELPDCWWNLQALQFMDLSNNSFSGQIPMAKPSHNCSLESLHLAGNSFTGVFPPVLEGCDSLATLDIGNNRFFGSIPPWIGRQVPSLRILSFRSNNFTGQIPPELSRLSHLQLLDMASNSLTGPIPVAFGNLTSMRHPEIVSSLALDSGSNYQDRIDIIWKGQELIFQRTIRLLTGIDLSGNSLSECIPEELTNLQGLRFLNLSRNHLSCGIPRDIGSLKFLESLDLSCNQLSGAIPQSISTLSTLSTLNISNNHLAGKIPTGSQIQTLDDPSIYSNNYGLCGLPLDVLCANTSLASDETSAEGVDQWLCYSVIAGVVFGFWIWFGMLFAIEACRSAVLLSIDGIQYKMMQKVSQIYQFLSRKSDDKYL</sequence>
<reference evidence="1" key="2">
    <citation type="submission" date="2025-09" db="UniProtKB">
        <authorList>
            <consortium name="EnsemblPlants"/>
        </authorList>
    </citation>
    <scope>IDENTIFICATION</scope>
</reference>
<dbReference type="EnsemblPlants" id="AVESA.00010b.r2.4DG0773640.1">
    <property type="protein sequence ID" value="AVESA.00010b.r2.4DG0773640.1.CDS.1"/>
    <property type="gene ID" value="AVESA.00010b.r2.4DG0773640"/>
</dbReference>
<accession>A0ACD5X8W2</accession>
<dbReference type="Proteomes" id="UP001732700">
    <property type="component" value="Chromosome 4D"/>
</dbReference>
<proteinExistence type="predicted"/>
<reference evidence="1" key="1">
    <citation type="submission" date="2021-05" db="EMBL/GenBank/DDBJ databases">
        <authorList>
            <person name="Scholz U."/>
            <person name="Mascher M."/>
            <person name="Fiebig A."/>
        </authorList>
    </citation>
    <scope>NUCLEOTIDE SEQUENCE [LARGE SCALE GENOMIC DNA]</scope>
</reference>
<protein>
    <submittedName>
        <fullName evidence="1">Uncharacterized protein</fullName>
    </submittedName>
</protein>